<proteinExistence type="predicted"/>
<dbReference type="RefSeq" id="WP_227422415.1">
    <property type="nucleotide sequence ID" value="NZ_CP071868.1"/>
</dbReference>
<evidence type="ECO:0000313" key="2">
    <source>
        <dbReference type="EMBL" id="QTE28187.1"/>
    </source>
</evidence>
<dbReference type="EMBL" id="CP071868">
    <property type="protein sequence ID" value="QTE28187.1"/>
    <property type="molecule type" value="Genomic_DNA"/>
</dbReference>
<protein>
    <submittedName>
        <fullName evidence="2">MarR family transcriptional regulator</fullName>
    </submittedName>
</protein>
<evidence type="ECO:0000259" key="1">
    <source>
        <dbReference type="PROSITE" id="PS50995"/>
    </source>
</evidence>
<dbReference type="KEGG" id="psic:J4E96_12385"/>
<dbReference type="GO" id="GO:0006950">
    <property type="term" value="P:response to stress"/>
    <property type="evidence" value="ECO:0007669"/>
    <property type="project" value="TreeGrafter"/>
</dbReference>
<dbReference type="InterPro" id="IPR036390">
    <property type="entry name" value="WH_DNA-bd_sf"/>
</dbReference>
<evidence type="ECO:0000313" key="3">
    <source>
        <dbReference type="Proteomes" id="UP000663937"/>
    </source>
</evidence>
<organism evidence="2 3">
    <name type="scientific">Pengzhenrongella sicca</name>
    <dbReference type="NCBI Taxonomy" id="2819238"/>
    <lineage>
        <taxon>Bacteria</taxon>
        <taxon>Bacillati</taxon>
        <taxon>Actinomycetota</taxon>
        <taxon>Actinomycetes</taxon>
        <taxon>Micrococcales</taxon>
        <taxon>Pengzhenrongella</taxon>
    </lineage>
</organism>
<dbReference type="SUPFAM" id="SSF46785">
    <property type="entry name" value="Winged helix' DNA-binding domain"/>
    <property type="match status" value="1"/>
</dbReference>
<dbReference type="PROSITE" id="PS50995">
    <property type="entry name" value="HTH_MARR_2"/>
    <property type="match status" value="1"/>
</dbReference>
<name>A0A8A4ZCG3_9MICO</name>
<dbReference type="PANTHER" id="PTHR33164:SF43">
    <property type="entry name" value="HTH-TYPE TRANSCRIPTIONAL REPRESSOR YETL"/>
    <property type="match status" value="1"/>
</dbReference>
<dbReference type="Gene3D" id="1.10.10.10">
    <property type="entry name" value="Winged helix-like DNA-binding domain superfamily/Winged helix DNA-binding domain"/>
    <property type="match status" value="1"/>
</dbReference>
<feature type="domain" description="HTH marR-type" evidence="1">
    <location>
        <begin position="9"/>
        <end position="138"/>
    </location>
</feature>
<dbReference type="Proteomes" id="UP000663937">
    <property type="component" value="Chromosome"/>
</dbReference>
<dbReference type="PANTHER" id="PTHR33164">
    <property type="entry name" value="TRANSCRIPTIONAL REGULATOR, MARR FAMILY"/>
    <property type="match status" value="1"/>
</dbReference>
<keyword evidence="3" id="KW-1185">Reference proteome</keyword>
<reference evidence="2" key="1">
    <citation type="submission" date="2021-03" db="EMBL/GenBank/DDBJ databases">
        <title>Pengzhenrongella sicca gen. nov., sp. nov., a new member of suborder Micrococcineae isolated from High-Arctic tundra soil.</title>
        <authorList>
            <person name="Peng F."/>
        </authorList>
    </citation>
    <scope>NUCLEOTIDE SEQUENCE</scope>
    <source>
        <strain evidence="2">LRZ-2</strain>
    </source>
</reference>
<gene>
    <name evidence="2" type="ORF">J4E96_12385</name>
</gene>
<dbReference type="SMART" id="SM00347">
    <property type="entry name" value="HTH_MARR"/>
    <property type="match status" value="1"/>
</dbReference>
<sequence>MSTEPVPTDPLLLAAVRGLVRASRLVESGTGDLSVADFRVLSIIAMGDASPSRIADRLLLSRPTISSTLDSLGKRGLIDRLSVPGDARAATLSLTQDGADLLGRAERRMSRQLELLSERTPDAGQVVAALAWLDAAMEAVVTDRLARAASAATPT</sequence>
<dbReference type="Pfam" id="PF12802">
    <property type="entry name" value="MarR_2"/>
    <property type="match status" value="1"/>
</dbReference>
<dbReference type="GO" id="GO:0003700">
    <property type="term" value="F:DNA-binding transcription factor activity"/>
    <property type="evidence" value="ECO:0007669"/>
    <property type="project" value="InterPro"/>
</dbReference>
<accession>A0A8A4ZCG3</accession>
<dbReference type="InterPro" id="IPR036388">
    <property type="entry name" value="WH-like_DNA-bd_sf"/>
</dbReference>
<dbReference type="InterPro" id="IPR039422">
    <property type="entry name" value="MarR/SlyA-like"/>
</dbReference>
<dbReference type="AlphaFoldDB" id="A0A8A4ZCG3"/>
<dbReference type="PRINTS" id="PR00598">
    <property type="entry name" value="HTHMARR"/>
</dbReference>
<dbReference type="InterPro" id="IPR000835">
    <property type="entry name" value="HTH_MarR-typ"/>
</dbReference>